<organism evidence="6">
    <name type="scientific">Angiostrongylus costaricensis</name>
    <name type="common">Nematode worm</name>
    <dbReference type="NCBI Taxonomy" id="334426"/>
    <lineage>
        <taxon>Eukaryota</taxon>
        <taxon>Metazoa</taxon>
        <taxon>Ecdysozoa</taxon>
        <taxon>Nematoda</taxon>
        <taxon>Chromadorea</taxon>
        <taxon>Rhabditida</taxon>
        <taxon>Rhabditina</taxon>
        <taxon>Rhabditomorpha</taxon>
        <taxon>Strongyloidea</taxon>
        <taxon>Metastrongylidae</taxon>
        <taxon>Angiostrongylus</taxon>
    </lineage>
</organism>
<name>A0A0R3Q0J1_ANGCS</name>
<evidence type="ECO:0000256" key="2">
    <source>
        <dbReference type="SAM" id="SignalP"/>
    </source>
</evidence>
<keyword evidence="1" id="KW-0646">Protease inhibitor</keyword>
<reference evidence="6" key="1">
    <citation type="submission" date="2017-02" db="UniProtKB">
        <authorList>
            <consortium name="WormBaseParasite"/>
        </authorList>
    </citation>
    <scope>IDENTIFICATION</scope>
</reference>
<evidence type="ECO:0000259" key="3">
    <source>
        <dbReference type="Pfam" id="PF01826"/>
    </source>
</evidence>
<evidence type="ECO:0000313" key="5">
    <source>
        <dbReference type="Proteomes" id="UP000267027"/>
    </source>
</evidence>
<protein>
    <submittedName>
        <fullName evidence="6">TIL domain-containing protein</fullName>
    </submittedName>
</protein>
<dbReference type="OrthoDB" id="5912264at2759"/>
<dbReference type="Proteomes" id="UP000267027">
    <property type="component" value="Unassembled WGS sequence"/>
</dbReference>
<dbReference type="Gene3D" id="2.10.25.10">
    <property type="entry name" value="Laminin"/>
    <property type="match status" value="1"/>
</dbReference>
<keyword evidence="5" id="KW-1185">Reference proteome</keyword>
<dbReference type="STRING" id="334426.A0A0R3Q0J1"/>
<feature type="signal peptide" evidence="2">
    <location>
        <begin position="1"/>
        <end position="19"/>
    </location>
</feature>
<gene>
    <name evidence="4" type="ORF">ACOC_LOCUS12443</name>
</gene>
<dbReference type="SUPFAM" id="SSF57567">
    <property type="entry name" value="Serine protease inhibitors"/>
    <property type="match status" value="1"/>
</dbReference>
<dbReference type="Pfam" id="PF01826">
    <property type="entry name" value="TIL"/>
    <property type="match status" value="1"/>
</dbReference>
<dbReference type="InterPro" id="IPR036084">
    <property type="entry name" value="Ser_inhib-like_sf"/>
</dbReference>
<dbReference type="InterPro" id="IPR002919">
    <property type="entry name" value="TIL_dom"/>
</dbReference>
<evidence type="ECO:0000313" key="6">
    <source>
        <dbReference type="WBParaSite" id="ACOC_0001244201-mRNA-1"/>
    </source>
</evidence>
<reference evidence="4 5" key="2">
    <citation type="submission" date="2018-11" db="EMBL/GenBank/DDBJ databases">
        <authorList>
            <consortium name="Pathogen Informatics"/>
        </authorList>
    </citation>
    <scope>NUCLEOTIDE SEQUENCE [LARGE SCALE GENOMIC DNA]</scope>
    <source>
        <strain evidence="4 5">Costa Rica</strain>
    </source>
</reference>
<feature type="chain" id="PRO_5043130469" evidence="2">
    <location>
        <begin position="20"/>
        <end position="77"/>
    </location>
</feature>
<dbReference type="EMBL" id="UYYA01005041">
    <property type="protein sequence ID" value="VDM64028.1"/>
    <property type="molecule type" value="Genomic_DNA"/>
</dbReference>
<proteinExistence type="predicted"/>
<accession>A0A0R3Q0J1</accession>
<dbReference type="CDD" id="cd19941">
    <property type="entry name" value="TIL"/>
    <property type="match status" value="1"/>
</dbReference>
<dbReference type="WBParaSite" id="ACOC_0001244201-mRNA-1">
    <property type="protein sequence ID" value="ACOC_0001244201-mRNA-1"/>
    <property type="gene ID" value="ACOC_0001244201"/>
</dbReference>
<dbReference type="AlphaFoldDB" id="A0A0R3Q0J1"/>
<evidence type="ECO:0000256" key="1">
    <source>
        <dbReference type="ARBA" id="ARBA00022900"/>
    </source>
</evidence>
<feature type="domain" description="TIL" evidence="3">
    <location>
        <begin position="22"/>
        <end position="73"/>
    </location>
</feature>
<dbReference type="OMA" id="ANCIINV"/>
<dbReference type="GO" id="GO:0004867">
    <property type="term" value="F:serine-type endopeptidase inhibitor activity"/>
    <property type="evidence" value="ECO:0007669"/>
    <property type="project" value="UniProtKB-KW"/>
</dbReference>
<evidence type="ECO:0000313" key="4">
    <source>
        <dbReference type="EMBL" id="VDM64028.1"/>
    </source>
</evidence>
<keyword evidence="2" id="KW-0732">Signal</keyword>
<keyword evidence="1" id="KW-0722">Serine protease inhibitor</keyword>
<sequence length="77" mass="8401">MKRIILLAVLCATVFSGLGKTCGPNEEWRECGISCEPKCNEEMPIVCPANCIINVCQCKEGFKRGPNGCVEPGRDCH</sequence>